<feature type="compositionally biased region" description="Basic and acidic residues" evidence="1">
    <location>
        <begin position="1"/>
        <end position="17"/>
    </location>
</feature>
<feature type="region of interest" description="Disordered" evidence="1">
    <location>
        <begin position="488"/>
        <end position="634"/>
    </location>
</feature>
<keyword evidence="3" id="KW-1185">Reference proteome</keyword>
<reference evidence="2 3" key="1">
    <citation type="submission" date="2020-04" db="EMBL/GenBank/DDBJ databases">
        <authorList>
            <person name="Laetsch R D."/>
            <person name="Stevens L."/>
            <person name="Kumar S."/>
            <person name="Blaxter L. M."/>
        </authorList>
    </citation>
    <scope>NUCLEOTIDE SEQUENCE [LARGE SCALE GENOMIC DNA]</scope>
</reference>
<evidence type="ECO:0000256" key="1">
    <source>
        <dbReference type="SAM" id="MobiDB-lite"/>
    </source>
</evidence>
<dbReference type="OrthoDB" id="5877007at2759"/>
<comment type="caution">
    <text evidence="2">The sequence shown here is derived from an EMBL/GenBank/DDBJ whole genome shotgun (WGS) entry which is preliminary data.</text>
</comment>
<organism evidence="2 3">
    <name type="scientific">Caenorhabditis bovis</name>
    <dbReference type="NCBI Taxonomy" id="2654633"/>
    <lineage>
        <taxon>Eukaryota</taxon>
        <taxon>Metazoa</taxon>
        <taxon>Ecdysozoa</taxon>
        <taxon>Nematoda</taxon>
        <taxon>Chromadorea</taxon>
        <taxon>Rhabditida</taxon>
        <taxon>Rhabditina</taxon>
        <taxon>Rhabditomorpha</taxon>
        <taxon>Rhabditoidea</taxon>
        <taxon>Rhabditidae</taxon>
        <taxon>Peloderinae</taxon>
        <taxon>Caenorhabditis</taxon>
    </lineage>
</organism>
<accession>A0A8S1EWE6</accession>
<feature type="compositionally biased region" description="Basic and acidic residues" evidence="1">
    <location>
        <begin position="488"/>
        <end position="497"/>
    </location>
</feature>
<dbReference type="EMBL" id="CADEPM010000005">
    <property type="protein sequence ID" value="CAB3406090.1"/>
    <property type="molecule type" value="Genomic_DNA"/>
</dbReference>
<proteinExistence type="predicted"/>
<feature type="region of interest" description="Disordered" evidence="1">
    <location>
        <begin position="178"/>
        <end position="245"/>
    </location>
</feature>
<protein>
    <submittedName>
        <fullName evidence="2">Uncharacterized protein</fullName>
    </submittedName>
</protein>
<feature type="compositionally biased region" description="Acidic residues" evidence="1">
    <location>
        <begin position="196"/>
        <end position="206"/>
    </location>
</feature>
<name>A0A8S1EWE6_9PELO</name>
<gene>
    <name evidence="2" type="ORF">CBOVIS_LOCUS8209</name>
</gene>
<evidence type="ECO:0000313" key="2">
    <source>
        <dbReference type="EMBL" id="CAB3406090.1"/>
    </source>
</evidence>
<feature type="region of interest" description="Disordered" evidence="1">
    <location>
        <begin position="1"/>
        <end position="21"/>
    </location>
</feature>
<dbReference type="Proteomes" id="UP000494206">
    <property type="component" value="Unassembled WGS sequence"/>
</dbReference>
<feature type="compositionally biased region" description="Basic and acidic residues" evidence="1">
    <location>
        <begin position="185"/>
        <end position="195"/>
    </location>
</feature>
<evidence type="ECO:0000313" key="3">
    <source>
        <dbReference type="Proteomes" id="UP000494206"/>
    </source>
</evidence>
<feature type="compositionally biased region" description="Basic and acidic residues" evidence="1">
    <location>
        <begin position="207"/>
        <end position="236"/>
    </location>
</feature>
<dbReference type="AlphaFoldDB" id="A0A8S1EWE6"/>
<sequence>MTKETAEILEIEEKLKDEPDDAVELEQHEKSHNGRSHLIGEFYSQHGGDPREIDISYCVLLSYLPTDFLADTYNQFSECIKNLLSEDYKIDPESITKIVRIPILAKDAENQTNALRVLLCFTEKTHKHRMMSRKKEVEVTGLKLETLDELPAEFLEISDEDAHALESGGDYEMADEIGDEEEEEHHDHDDDKDNNELEYDYEGDEESERRSSKRDDENAQNGDKKDDKSAKSPKPEKPKKKIYEDEDEKAPFEVNWEGAPEFQWRLCDFPRDERKLIIENVVWADLHNPFIYRCIHRAINVDLTFPGRFTSDGSRAFNGKLTLTFPPNVPIMDEALRHLIYFRTGDGRRIKVYLPQNTQSLKRKEEFESKLGRVIKPTPRMLQLVVKVLPSGYEPSLDDACAWFPDQAVIGCELVNDEMGQPCAVVNFETAEEAIAAHAGKSFVKIETIQKSTENDVVKEEKKTSNCNVFMRGVETHFGSLVTIYDQRKKAQDERSTKVKPPSSKRVAGSSIRAAVPPKRGRGVPPPPKITKRPPIRKRSPPRSSRPPPRRIRGRSGPGSRADPRPATYRAPTYSSPSPSKGSSFRDYGYSSVRRFEDRVDPFGRPIYSGDSSYVSPFGRPEPESRYNGPSSYE</sequence>
<feature type="compositionally biased region" description="Basic residues" evidence="1">
    <location>
        <begin position="530"/>
        <end position="541"/>
    </location>
</feature>